<dbReference type="OrthoDB" id="10539168at2759"/>
<reference evidence="1" key="1">
    <citation type="submission" date="2020-08" db="EMBL/GenBank/DDBJ databases">
        <title>Multicomponent nature underlies the extraordinary mechanical properties of spider dragline silk.</title>
        <authorList>
            <person name="Kono N."/>
            <person name="Nakamura H."/>
            <person name="Mori M."/>
            <person name="Yoshida Y."/>
            <person name="Ohtoshi R."/>
            <person name="Malay A.D."/>
            <person name="Moran D.A.P."/>
            <person name="Tomita M."/>
            <person name="Numata K."/>
            <person name="Arakawa K."/>
        </authorList>
    </citation>
    <scope>NUCLEOTIDE SEQUENCE</scope>
</reference>
<accession>A0A8X6MFE5</accession>
<comment type="caution">
    <text evidence="1">The sequence shown here is derived from an EMBL/GenBank/DDBJ whole genome shotgun (WGS) entry which is preliminary data.</text>
</comment>
<dbReference type="Proteomes" id="UP000886998">
    <property type="component" value="Unassembled WGS sequence"/>
</dbReference>
<evidence type="ECO:0000313" key="1">
    <source>
        <dbReference type="EMBL" id="GFS51182.1"/>
    </source>
</evidence>
<dbReference type="AlphaFoldDB" id="A0A8X6MFE5"/>
<keyword evidence="2" id="KW-1185">Reference proteome</keyword>
<evidence type="ECO:0000313" key="2">
    <source>
        <dbReference type="Proteomes" id="UP000886998"/>
    </source>
</evidence>
<protein>
    <submittedName>
        <fullName evidence="1">Uncharacterized protein</fullName>
    </submittedName>
</protein>
<dbReference type="EMBL" id="BMAV01026529">
    <property type="protein sequence ID" value="GFS51182.1"/>
    <property type="molecule type" value="Genomic_DNA"/>
</dbReference>
<gene>
    <name evidence="1" type="ORF">TNIN_367971</name>
</gene>
<name>A0A8X6MFE5_9ARAC</name>
<organism evidence="1 2">
    <name type="scientific">Trichonephila inaurata madagascariensis</name>
    <dbReference type="NCBI Taxonomy" id="2747483"/>
    <lineage>
        <taxon>Eukaryota</taxon>
        <taxon>Metazoa</taxon>
        <taxon>Ecdysozoa</taxon>
        <taxon>Arthropoda</taxon>
        <taxon>Chelicerata</taxon>
        <taxon>Arachnida</taxon>
        <taxon>Araneae</taxon>
        <taxon>Araneomorphae</taxon>
        <taxon>Entelegynae</taxon>
        <taxon>Araneoidea</taxon>
        <taxon>Nephilidae</taxon>
        <taxon>Trichonephila</taxon>
        <taxon>Trichonephila inaurata</taxon>
    </lineage>
</organism>
<sequence>MICPLITSPQTQGGREGEVIAQMPINLQDQLVLFRWRIANGYEMRMQQLAPGPRRPEIWVHPFLGNNLESDCGPVLISRELVELDK</sequence>
<proteinExistence type="predicted"/>